<feature type="domain" description="FAM65 N-terminal" evidence="3">
    <location>
        <begin position="246"/>
        <end position="388"/>
    </location>
</feature>
<dbReference type="AlphaFoldDB" id="Q4SIG5"/>
<gene>
    <name evidence="4" type="ORF">GSTENG00017696001</name>
</gene>
<evidence type="ECO:0000313" key="4">
    <source>
        <dbReference type="EMBL" id="CAF99567.1"/>
    </source>
</evidence>
<dbReference type="KEGG" id="tng:GSTEN00017696G001"/>
<dbReference type="Pfam" id="PF15903">
    <property type="entry name" value="PL48"/>
    <property type="match status" value="3"/>
</dbReference>
<evidence type="ECO:0000259" key="3">
    <source>
        <dbReference type="Pfam" id="PF15903"/>
    </source>
</evidence>
<feature type="region of interest" description="Disordered" evidence="2">
    <location>
        <begin position="153"/>
        <end position="189"/>
    </location>
</feature>
<feature type="compositionally biased region" description="Gly residues" evidence="2">
    <location>
        <begin position="174"/>
        <end position="185"/>
    </location>
</feature>
<dbReference type="OrthoDB" id="9999654at2759"/>
<comment type="similarity">
    <text evidence="1">Belongs to the RIPOR family.</text>
</comment>
<protein>
    <submittedName>
        <fullName evidence="4">(spotted green pufferfish) hypothetical protein</fullName>
    </submittedName>
</protein>
<reference evidence="4" key="2">
    <citation type="submission" date="2004-02" db="EMBL/GenBank/DDBJ databases">
        <authorList>
            <consortium name="Genoscope"/>
            <consortium name="Whitehead Institute Centre for Genome Research"/>
        </authorList>
    </citation>
    <scope>NUCLEOTIDE SEQUENCE</scope>
</reference>
<comment type="caution">
    <text evidence="4">The sequence shown here is derived from an EMBL/GenBank/DDBJ whole genome shotgun (WGS) entry which is preliminary data.</text>
</comment>
<organism evidence="4">
    <name type="scientific">Tetraodon nigroviridis</name>
    <name type="common">Spotted green pufferfish</name>
    <name type="synonym">Chelonodon nigroviridis</name>
    <dbReference type="NCBI Taxonomy" id="99883"/>
    <lineage>
        <taxon>Eukaryota</taxon>
        <taxon>Metazoa</taxon>
        <taxon>Chordata</taxon>
        <taxon>Craniata</taxon>
        <taxon>Vertebrata</taxon>
        <taxon>Euteleostomi</taxon>
        <taxon>Actinopterygii</taxon>
        <taxon>Neopterygii</taxon>
        <taxon>Teleostei</taxon>
        <taxon>Neoteleostei</taxon>
        <taxon>Acanthomorphata</taxon>
        <taxon>Eupercaria</taxon>
        <taxon>Tetraodontiformes</taxon>
        <taxon>Tetradontoidea</taxon>
        <taxon>Tetraodontidae</taxon>
        <taxon>Tetraodon</taxon>
    </lineage>
</organism>
<dbReference type="EMBL" id="CAAE01014581">
    <property type="protein sequence ID" value="CAF99567.1"/>
    <property type="molecule type" value="Genomic_DNA"/>
</dbReference>
<feature type="non-terminal residue" evidence="4">
    <location>
        <position position="1"/>
    </location>
</feature>
<feature type="domain" description="FAM65 N-terminal" evidence="3">
    <location>
        <begin position="121"/>
        <end position="161"/>
    </location>
</feature>
<proteinExistence type="inferred from homology"/>
<feature type="region of interest" description="Disordered" evidence="2">
    <location>
        <begin position="1"/>
        <end position="23"/>
    </location>
</feature>
<evidence type="ECO:0000256" key="1">
    <source>
        <dbReference type="ARBA" id="ARBA00005744"/>
    </source>
</evidence>
<feature type="compositionally biased region" description="Polar residues" evidence="2">
    <location>
        <begin position="1"/>
        <end position="11"/>
    </location>
</feature>
<dbReference type="InterPro" id="IPR031780">
    <property type="entry name" value="FAM65_N"/>
</dbReference>
<sequence>SQGSRMFTGSTKLPPAKTPQPERLDEVYAALRRGLQSYLQVHQLELESLGQQIRENKRNGRLGSLYELDKVGFTRRAELAPANPTRGDRKTQVSHTSRNAGNTPCSLHSKSRPSRGSCADMEFHLSKVEELYDAYCIQRRLRDGASKMVAAFNSASGSRGGQRKPERGQQGLQGVHGGRPEGPGPGATPTTPLVHMCSLESEFESQMGEFHVKMKGKLHFPLASIALPCLFLHSPFLSCLVFCPPGLAGFARLCAGDQYEVLMRYGRQRWRLRGRVEVSNKQVWDSEDYIFLPLVTELLSIKVTELKSLANHVVVGSVSCEMLDLFCPLPQTLAVDINDLGTVKLNLEVTWSPFDKDDQISSSSTVSKRLLSNQSPPDTPSMREQVFYVSGTTVSSLHLCSFLFSSELMAP</sequence>
<dbReference type="PANTHER" id="PTHR15829">
    <property type="entry name" value="PROTEIN KINASE PKN/PRK1, EFFECTOR"/>
    <property type="match status" value="1"/>
</dbReference>
<accession>Q4SIG5</accession>
<dbReference type="InterPro" id="IPR026136">
    <property type="entry name" value="RIPOR3"/>
</dbReference>
<feature type="region of interest" description="Disordered" evidence="2">
    <location>
        <begin position="78"/>
        <end position="117"/>
    </location>
</feature>
<dbReference type="PANTHER" id="PTHR15829:SF1">
    <property type="entry name" value="RHO FAMILY-INTERACTING CELL POLARIZATION REGULATOR 1"/>
    <property type="match status" value="1"/>
</dbReference>
<evidence type="ECO:0000256" key="2">
    <source>
        <dbReference type="SAM" id="MobiDB-lite"/>
    </source>
</evidence>
<feature type="region of interest" description="Disordered" evidence="2">
    <location>
        <begin position="358"/>
        <end position="379"/>
    </location>
</feature>
<feature type="compositionally biased region" description="Low complexity" evidence="2">
    <location>
        <begin position="361"/>
        <end position="372"/>
    </location>
</feature>
<feature type="domain" description="FAM65 N-terminal" evidence="3">
    <location>
        <begin position="2"/>
        <end position="70"/>
    </location>
</feature>
<name>Q4SIG5_TETNG</name>
<feature type="compositionally biased region" description="Polar residues" evidence="2">
    <location>
        <begin position="93"/>
        <end position="108"/>
    </location>
</feature>
<reference evidence="4" key="1">
    <citation type="journal article" date="2004" name="Nature">
        <title>Genome duplication in the teleost fish Tetraodon nigroviridis reveals the early vertebrate proto-karyotype.</title>
        <authorList>
            <person name="Jaillon O."/>
            <person name="Aury J.-M."/>
            <person name="Brunet F."/>
            <person name="Petit J.-L."/>
            <person name="Stange-Thomann N."/>
            <person name="Mauceli E."/>
            <person name="Bouneau L."/>
            <person name="Fischer C."/>
            <person name="Ozouf-Costaz C."/>
            <person name="Bernot A."/>
            <person name="Nicaud S."/>
            <person name="Jaffe D."/>
            <person name="Fisher S."/>
            <person name="Lutfalla G."/>
            <person name="Dossat C."/>
            <person name="Segurens B."/>
            <person name="Dasilva C."/>
            <person name="Salanoubat M."/>
            <person name="Levy M."/>
            <person name="Boudet N."/>
            <person name="Castellano S."/>
            <person name="Anthouard V."/>
            <person name="Jubin C."/>
            <person name="Castelli V."/>
            <person name="Katinka M."/>
            <person name="Vacherie B."/>
            <person name="Biemont C."/>
            <person name="Skalli Z."/>
            <person name="Cattolico L."/>
            <person name="Poulain J."/>
            <person name="De Berardinis V."/>
            <person name="Cruaud C."/>
            <person name="Duprat S."/>
            <person name="Brottier P."/>
            <person name="Coutanceau J.-P."/>
            <person name="Gouzy J."/>
            <person name="Parra G."/>
            <person name="Lardier G."/>
            <person name="Chapple C."/>
            <person name="McKernan K.J."/>
            <person name="McEwan P."/>
            <person name="Bosak S."/>
            <person name="Kellis M."/>
            <person name="Volff J.-N."/>
            <person name="Guigo R."/>
            <person name="Zody M.C."/>
            <person name="Mesirov J."/>
            <person name="Lindblad-Toh K."/>
            <person name="Birren B."/>
            <person name="Nusbaum C."/>
            <person name="Kahn D."/>
            <person name="Robinson-Rechavi M."/>
            <person name="Laudet V."/>
            <person name="Schachter V."/>
            <person name="Quetier F."/>
            <person name="Saurin W."/>
            <person name="Scarpelli C."/>
            <person name="Wincker P."/>
            <person name="Lander E.S."/>
            <person name="Weissenbach J."/>
            <person name="Roest Crollius H."/>
        </authorList>
    </citation>
    <scope>NUCLEOTIDE SEQUENCE [LARGE SCALE GENOMIC DNA]</scope>
</reference>